<evidence type="ECO:0000256" key="2">
    <source>
        <dbReference type="ARBA" id="ARBA00001947"/>
    </source>
</evidence>
<dbReference type="PANTHER" id="PTHR22993:SF9">
    <property type="entry name" value="FORMAMIDOPYRIMIDINE-DNA GLYCOSYLASE"/>
    <property type="match status" value="1"/>
</dbReference>
<dbReference type="GO" id="GO:0006284">
    <property type="term" value="P:base-excision repair"/>
    <property type="evidence" value="ECO:0007669"/>
    <property type="project" value="InterPro"/>
</dbReference>
<dbReference type="PROSITE" id="PS51068">
    <property type="entry name" value="FPG_CAT"/>
    <property type="match status" value="1"/>
</dbReference>
<evidence type="ECO:0000313" key="23">
    <source>
        <dbReference type="EMBL" id="AKU92496.1"/>
    </source>
</evidence>
<dbReference type="OrthoDB" id="9800855at2"/>
<evidence type="ECO:0000256" key="14">
    <source>
        <dbReference type="ARBA" id="ARBA00023204"/>
    </source>
</evidence>
<keyword evidence="24" id="KW-1185">Reference proteome</keyword>
<dbReference type="SMART" id="SM00898">
    <property type="entry name" value="Fapy_DNA_glyco"/>
    <property type="match status" value="1"/>
</dbReference>
<keyword evidence="12" id="KW-0862">Zinc</keyword>
<dbReference type="InterPro" id="IPR012319">
    <property type="entry name" value="FPG_cat"/>
</dbReference>
<dbReference type="GO" id="GO:0140078">
    <property type="term" value="F:class I DNA-(apurinic or apyrimidinic site) endonuclease activity"/>
    <property type="evidence" value="ECO:0007669"/>
    <property type="project" value="UniProtKB-EC"/>
</dbReference>
<dbReference type="CDD" id="cd08966">
    <property type="entry name" value="EcFpg-like_N"/>
    <property type="match status" value="1"/>
</dbReference>
<keyword evidence="15" id="KW-0456">Lyase</keyword>
<evidence type="ECO:0000256" key="16">
    <source>
        <dbReference type="ARBA" id="ARBA00023268"/>
    </source>
</evidence>
<evidence type="ECO:0000256" key="19">
    <source>
        <dbReference type="ARBA" id="ARBA00044632"/>
    </source>
</evidence>
<comment type="cofactor">
    <cofactor evidence="2">
        <name>Zn(2+)</name>
        <dbReference type="ChEBI" id="CHEBI:29105"/>
    </cofactor>
</comment>
<dbReference type="InterPro" id="IPR015886">
    <property type="entry name" value="H2TH_FPG"/>
</dbReference>
<name>A0A0K1PGF1_9BACT</name>
<evidence type="ECO:0000259" key="22">
    <source>
        <dbReference type="PROSITE" id="PS51068"/>
    </source>
</evidence>
<comment type="subunit">
    <text evidence="4">Monomer.</text>
</comment>
<evidence type="ECO:0000256" key="12">
    <source>
        <dbReference type="ARBA" id="ARBA00022833"/>
    </source>
</evidence>
<dbReference type="RefSeq" id="WP_050726659.1">
    <property type="nucleotide sequence ID" value="NZ_CP012332.1"/>
</dbReference>
<dbReference type="InterPro" id="IPR010663">
    <property type="entry name" value="Znf_FPG/IleRS"/>
</dbReference>
<evidence type="ECO:0000256" key="1">
    <source>
        <dbReference type="ARBA" id="ARBA00001668"/>
    </source>
</evidence>
<comment type="catalytic activity">
    <reaction evidence="19">
        <text>2'-deoxyribonucleotide-(2'-deoxyribose 5'-phosphate)-2'-deoxyribonucleotide-DNA = a 3'-end 2'-deoxyribonucleotide-(2,3-dehydro-2,3-deoxyribose 5'-phosphate)-DNA + a 5'-end 5'-phospho-2'-deoxyribonucleoside-DNA + H(+)</text>
        <dbReference type="Rhea" id="RHEA:66592"/>
        <dbReference type="Rhea" id="RHEA-COMP:13180"/>
        <dbReference type="Rhea" id="RHEA-COMP:16897"/>
        <dbReference type="Rhea" id="RHEA-COMP:17067"/>
        <dbReference type="ChEBI" id="CHEBI:15378"/>
        <dbReference type="ChEBI" id="CHEBI:136412"/>
        <dbReference type="ChEBI" id="CHEBI:157695"/>
        <dbReference type="ChEBI" id="CHEBI:167181"/>
        <dbReference type="EC" id="4.2.99.18"/>
    </reaction>
</comment>
<evidence type="ECO:0000256" key="6">
    <source>
        <dbReference type="ARBA" id="ARBA00012720"/>
    </source>
</evidence>
<dbReference type="PANTHER" id="PTHR22993">
    <property type="entry name" value="FORMAMIDOPYRIMIDINE-DNA GLYCOSYLASE"/>
    <property type="match status" value="1"/>
</dbReference>
<dbReference type="EC" id="3.2.2.23" evidence="5"/>
<dbReference type="Gene3D" id="3.20.190.10">
    <property type="entry name" value="MutM-like, N-terminal"/>
    <property type="match status" value="1"/>
</dbReference>
<comment type="catalytic activity">
    <reaction evidence="1">
        <text>Hydrolysis of DNA containing ring-opened 7-methylguanine residues, releasing 2,6-diamino-4-hydroxy-5-(N-methyl)formamidopyrimidine.</text>
        <dbReference type="EC" id="3.2.2.23"/>
    </reaction>
</comment>
<dbReference type="PROSITE" id="PS51066">
    <property type="entry name" value="ZF_FPG_2"/>
    <property type="match status" value="1"/>
</dbReference>
<dbReference type="NCBIfam" id="TIGR00577">
    <property type="entry name" value="fpg"/>
    <property type="match status" value="1"/>
</dbReference>
<evidence type="ECO:0000256" key="4">
    <source>
        <dbReference type="ARBA" id="ARBA00011245"/>
    </source>
</evidence>
<evidence type="ECO:0000256" key="3">
    <source>
        <dbReference type="ARBA" id="ARBA00009409"/>
    </source>
</evidence>
<dbReference type="InterPro" id="IPR020629">
    <property type="entry name" value="FPG_Glyclase"/>
</dbReference>
<feature type="domain" description="Formamidopyrimidine-DNA glycosylase catalytic" evidence="22">
    <location>
        <begin position="2"/>
        <end position="115"/>
    </location>
</feature>
<dbReference type="PROSITE" id="PS01242">
    <property type="entry name" value="ZF_FPG_1"/>
    <property type="match status" value="1"/>
</dbReference>
<reference evidence="23 24" key="1">
    <citation type="submission" date="2015-08" db="EMBL/GenBank/DDBJ databases">
        <authorList>
            <person name="Babu N.S."/>
            <person name="Beckwith C.J."/>
            <person name="Beseler K.G."/>
            <person name="Brison A."/>
            <person name="Carone J.V."/>
            <person name="Caskin T.P."/>
            <person name="Diamond M."/>
            <person name="Durham M.E."/>
            <person name="Foxe J.M."/>
            <person name="Go M."/>
            <person name="Henderson B.A."/>
            <person name="Jones I.B."/>
            <person name="McGettigan J.A."/>
            <person name="Micheletti S.J."/>
            <person name="Nasrallah M.E."/>
            <person name="Ortiz D."/>
            <person name="Piller C.R."/>
            <person name="Privatt S.R."/>
            <person name="Schneider S.L."/>
            <person name="Sharp S."/>
            <person name="Smith T.C."/>
            <person name="Stanton J.D."/>
            <person name="Ullery H.E."/>
            <person name="Wilson R.J."/>
            <person name="Serrano M.G."/>
            <person name="Buck G."/>
            <person name="Lee V."/>
            <person name="Wang Y."/>
            <person name="Carvalho R."/>
            <person name="Voegtly L."/>
            <person name="Shi R."/>
            <person name="Duckworth R."/>
            <person name="Johnson A."/>
            <person name="Loviza R."/>
            <person name="Walstead R."/>
            <person name="Shah Z."/>
            <person name="Kiflezghi M."/>
            <person name="Wade K."/>
            <person name="Ball S.L."/>
            <person name="Bradley K.W."/>
            <person name="Asai D.J."/>
            <person name="Bowman C.A."/>
            <person name="Russell D.A."/>
            <person name="Pope W.H."/>
            <person name="Jacobs-Sera D."/>
            <person name="Hendrix R.W."/>
            <person name="Hatfull G.F."/>
        </authorList>
    </citation>
    <scope>NUCLEOTIDE SEQUENCE [LARGE SCALE GENOMIC DNA]</scope>
    <source>
        <strain evidence="23 24">DSM 27710</strain>
    </source>
</reference>
<keyword evidence="9" id="KW-0227">DNA damage</keyword>
<dbReference type="GO" id="GO:0034039">
    <property type="term" value="F:8-oxo-7,8-dihydroguanine DNA N-glycosylase activity"/>
    <property type="evidence" value="ECO:0007669"/>
    <property type="project" value="TreeGrafter"/>
</dbReference>
<sequence length="272" mass="30452">MPELPEVEFAARCLRRWMEGRTIERASAPDTRIFRGSSRDAFEKELSGRTLQGIDRRGKYLLLSFDDDVGMLSHLGMTGKWLRRSPDDPPPDHARATLSLEGDDLVVYDDQRLFGRIAIHRASELLKLPVIRKLGPDPLLDGLDPERLHEKLQRTARTVKVAIMDQAVIAGLGNVQATEALFRAQIHPARVAKTLSLAEVKDLVRAIDEAIEHTLEWTGGDEIKYVEEPGSENPFLVYQRAGEACPRCGNELQQIVLGGRSSVFCPHCQPLE</sequence>
<dbReference type="GO" id="GO:0003684">
    <property type="term" value="F:damaged DNA binding"/>
    <property type="evidence" value="ECO:0007669"/>
    <property type="project" value="InterPro"/>
</dbReference>
<evidence type="ECO:0000259" key="21">
    <source>
        <dbReference type="PROSITE" id="PS51066"/>
    </source>
</evidence>
<dbReference type="InterPro" id="IPR010979">
    <property type="entry name" value="Ribosomal_uS13-like_H2TH"/>
</dbReference>
<dbReference type="SUPFAM" id="SSF57716">
    <property type="entry name" value="Glucocorticoid receptor-like (DNA-binding domain)"/>
    <property type="match status" value="1"/>
</dbReference>
<protein>
    <recommendedName>
        <fullName evidence="7">Formamidopyrimidine-DNA glycosylase</fullName>
        <ecNumber evidence="5">3.2.2.23</ecNumber>
        <ecNumber evidence="6">4.2.99.18</ecNumber>
    </recommendedName>
    <alternativeName>
        <fullName evidence="18">DNA-(apurinic or apyrimidinic site) lyase MutM</fullName>
    </alternativeName>
</protein>
<proteinExistence type="inferred from homology"/>
<dbReference type="PATRIC" id="fig|1391653.3.peg.3002"/>
<dbReference type="InterPro" id="IPR035937">
    <property type="entry name" value="FPG_N"/>
</dbReference>
<feature type="domain" description="FPG-type" evidence="21">
    <location>
        <begin position="236"/>
        <end position="270"/>
    </location>
</feature>
<dbReference type="KEGG" id="vin:AKJ08_2883"/>
<keyword evidence="13" id="KW-0238">DNA-binding</keyword>
<dbReference type="EMBL" id="CP012332">
    <property type="protein sequence ID" value="AKU92496.1"/>
    <property type="molecule type" value="Genomic_DNA"/>
</dbReference>
<dbReference type="Pfam" id="PF01149">
    <property type="entry name" value="Fapy_DNA_glyco"/>
    <property type="match status" value="1"/>
</dbReference>
<dbReference type="AlphaFoldDB" id="A0A0K1PGF1"/>
<evidence type="ECO:0000256" key="5">
    <source>
        <dbReference type="ARBA" id="ARBA00012024"/>
    </source>
</evidence>
<keyword evidence="11" id="KW-0378">Hydrolase</keyword>
<evidence type="ECO:0000256" key="9">
    <source>
        <dbReference type="ARBA" id="ARBA00022763"/>
    </source>
</evidence>
<dbReference type="NCBIfam" id="NF002211">
    <property type="entry name" value="PRK01103.1"/>
    <property type="match status" value="1"/>
</dbReference>
<dbReference type="GO" id="GO:0008270">
    <property type="term" value="F:zinc ion binding"/>
    <property type="evidence" value="ECO:0007669"/>
    <property type="project" value="UniProtKB-KW"/>
</dbReference>
<dbReference type="InterPro" id="IPR015887">
    <property type="entry name" value="DNA_glyclase_Znf_dom_DNA_BS"/>
</dbReference>
<evidence type="ECO:0000256" key="18">
    <source>
        <dbReference type="ARBA" id="ARBA00030638"/>
    </source>
</evidence>
<keyword evidence="14" id="KW-0234">DNA repair</keyword>
<keyword evidence="10 20" id="KW-0863">Zinc-finger</keyword>
<dbReference type="SMART" id="SM01232">
    <property type="entry name" value="H2TH"/>
    <property type="match status" value="1"/>
</dbReference>
<dbReference type="SUPFAM" id="SSF81624">
    <property type="entry name" value="N-terminal domain of MutM-like DNA repair proteins"/>
    <property type="match status" value="1"/>
</dbReference>
<evidence type="ECO:0000256" key="13">
    <source>
        <dbReference type="ARBA" id="ARBA00023125"/>
    </source>
</evidence>
<accession>A0A0K1PGF1</accession>
<evidence type="ECO:0000256" key="20">
    <source>
        <dbReference type="PROSITE-ProRule" id="PRU00391"/>
    </source>
</evidence>
<keyword evidence="8" id="KW-0479">Metal-binding</keyword>
<dbReference type="EC" id="4.2.99.18" evidence="6"/>
<dbReference type="Proteomes" id="UP000055590">
    <property type="component" value="Chromosome"/>
</dbReference>
<keyword evidence="17" id="KW-0326">Glycosidase</keyword>
<gene>
    <name evidence="23" type="ORF">AKJ08_2883</name>
</gene>
<dbReference type="SUPFAM" id="SSF46946">
    <property type="entry name" value="S13-like H2TH domain"/>
    <property type="match status" value="1"/>
</dbReference>
<keyword evidence="16" id="KW-0511">Multifunctional enzyme</keyword>
<evidence type="ECO:0000256" key="11">
    <source>
        <dbReference type="ARBA" id="ARBA00022801"/>
    </source>
</evidence>
<dbReference type="Gene3D" id="1.10.8.50">
    <property type="match status" value="1"/>
</dbReference>
<dbReference type="Pfam" id="PF06827">
    <property type="entry name" value="zf-FPG_IleRS"/>
    <property type="match status" value="1"/>
</dbReference>
<evidence type="ECO:0000313" key="24">
    <source>
        <dbReference type="Proteomes" id="UP000055590"/>
    </source>
</evidence>
<evidence type="ECO:0000256" key="17">
    <source>
        <dbReference type="ARBA" id="ARBA00023295"/>
    </source>
</evidence>
<evidence type="ECO:0000256" key="10">
    <source>
        <dbReference type="ARBA" id="ARBA00022771"/>
    </source>
</evidence>
<organism evidence="23 24">
    <name type="scientific">Vulgatibacter incomptus</name>
    <dbReference type="NCBI Taxonomy" id="1391653"/>
    <lineage>
        <taxon>Bacteria</taxon>
        <taxon>Pseudomonadati</taxon>
        <taxon>Myxococcota</taxon>
        <taxon>Myxococcia</taxon>
        <taxon>Myxococcales</taxon>
        <taxon>Cystobacterineae</taxon>
        <taxon>Vulgatibacteraceae</taxon>
        <taxon>Vulgatibacter</taxon>
    </lineage>
</organism>
<dbReference type="STRING" id="1391653.AKJ08_2883"/>
<dbReference type="Pfam" id="PF06831">
    <property type="entry name" value="H2TH"/>
    <property type="match status" value="1"/>
</dbReference>
<evidence type="ECO:0000256" key="8">
    <source>
        <dbReference type="ARBA" id="ARBA00022723"/>
    </source>
</evidence>
<dbReference type="FunFam" id="1.10.8.50:FF:000003">
    <property type="entry name" value="Formamidopyrimidine-DNA glycosylase"/>
    <property type="match status" value="1"/>
</dbReference>
<evidence type="ECO:0000256" key="15">
    <source>
        <dbReference type="ARBA" id="ARBA00023239"/>
    </source>
</evidence>
<comment type="similarity">
    <text evidence="3">Belongs to the FPG family.</text>
</comment>
<evidence type="ECO:0000256" key="7">
    <source>
        <dbReference type="ARBA" id="ARBA00016240"/>
    </source>
</evidence>
<dbReference type="InterPro" id="IPR000214">
    <property type="entry name" value="Znf_DNA_glyclase/AP_lyase"/>
</dbReference>